<dbReference type="FunFam" id="3.40.50.300:FF:000163">
    <property type="entry name" value="Multidrug resistance-associated protein member 4"/>
    <property type="match status" value="1"/>
</dbReference>
<dbReference type="PROSITE" id="PS50893">
    <property type="entry name" value="ABC_TRANSPORTER_2"/>
    <property type="match status" value="1"/>
</dbReference>
<evidence type="ECO:0000256" key="7">
    <source>
        <dbReference type="ARBA" id="ARBA00022840"/>
    </source>
</evidence>
<evidence type="ECO:0000256" key="2">
    <source>
        <dbReference type="ARBA" id="ARBA00009726"/>
    </source>
</evidence>
<dbReference type="Proteomes" id="UP000759131">
    <property type="component" value="Unassembled WGS sequence"/>
</dbReference>
<feature type="domain" description="ABC transporter" evidence="11">
    <location>
        <begin position="189"/>
        <end position="431"/>
    </location>
</feature>
<name>A0A7R9L576_9ACAR</name>
<feature type="transmembrane region" description="Helical" evidence="10">
    <location>
        <begin position="55"/>
        <end position="73"/>
    </location>
</feature>
<dbReference type="Gene3D" id="1.20.1560.10">
    <property type="entry name" value="ABC transporter type 1, transmembrane domain"/>
    <property type="match status" value="2"/>
</dbReference>
<dbReference type="Pfam" id="PF00005">
    <property type="entry name" value="ABC_tran"/>
    <property type="match status" value="2"/>
</dbReference>
<dbReference type="GO" id="GO:0140359">
    <property type="term" value="F:ABC-type transporter activity"/>
    <property type="evidence" value="ECO:0007669"/>
    <property type="project" value="InterPro"/>
</dbReference>
<dbReference type="GO" id="GO:0005524">
    <property type="term" value="F:ATP binding"/>
    <property type="evidence" value="ECO:0007669"/>
    <property type="project" value="UniProtKB-KW"/>
</dbReference>
<dbReference type="InterPro" id="IPR003439">
    <property type="entry name" value="ABC_transporter-like_ATP-bd"/>
</dbReference>
<protein>
    <submittedName>
        <fullName evidence="13">Uncharacterized protein</fullName>
    </submittedName>
</protein>
<evidence type="ECO:0000256" key="10">
    <source>
        <dbReference type="SAM" id="Phobius"/>
    </source>
</evidence>
<dbReference type="GO" id="GO:0016887">
    <property type="term" value="F:ATP hydrolysis activity"/>
    <property type="evidence" value="ECO:0007669"/>
    <property type="project" value="InterPro"/>
</dbReference>
<evidence type="ECO:0000256" key="5">
    <source>
        <dbReference type="ARBA" id="ARBA00022737"/>
    </source>
</evidence>
<keyword evidence="4 10" id="KW-0812">Transmembrane</keyword>
<keyword evidence="7" id="KW-0067">ATP-binding</keyword>
<keyword evidence="9 10" id="KW-0472">Membrane</keyword>
<dbReference type="EMBL" id="CAJPIZ010016106">
    <property type="protein sequence ID" value="CAG2115569.1"/>
    <property type="molecule type" value="Genomic_DNA"/>
</dbReference>
<evidence type="ECO:0000259" key="12">
    <source>
        <dbReference type="PROSITE" id="PS50929"/>
    </source>
</evidence>
<evidence type="ECO:0000313" key="13">
    <source>
        <dbReference type="EMBL" id="CAD7635139.1"/>
    </source>
</evidence>
<dbReference type="FunFam" id="3.40.50.300:FF:000973">
    <property type="entry name" value="Multidrug resistance-associated protein 4"/>
    <property type="match status" value="1"/>
</dbReference>
<dbReference type="GO" id="GO:0016020">
    <property type="term" value="C:membrane"/>
    <property type="evidence" value="ECO:0007669"/>
    <property type="project" value="UniProtKB-SubCell"/>
</dbReference>
<dbReference type="CDD" id="cd03250">
    <property type="entry name" value="ABCC_MRP_domain1"/>
    <property type="match status" value="1"/>
</dbReference>
<dbReference type="InterPro" id="IPR017871">
    <property type="entry name" value="ABC_transporter-like_CS"/>
</dbReference>
<dbReference type="SUPFAM" id="SSF90123">
    <property type="entry name" value="ABC transporter transmembrane region"/>
    <property type="match status" value="2"/>
</dbReference>
<dbReference type="CDD" id="cd03244">
    <property type="entry name" value="ABCC_MRP_domain2"/>
    <property type="match status" value="1"/>
</dbReference>
<dbReference type="PANTHER" id="PTHR24223:SF456">
    <property type="entry name" value="MULTIDRUG RESISTANCE-ASSOCIATED PROTEIN LETHAL(2)03659"/>
    <property type="match status" value="1"/>
</dbReference>
<keyword evidence="3" id="KW-0813">Transport</keyword>
<dbReference type="PANTHER" id="PTHR24223">
    <property type="entry name" value="ATP-BINDING CASSETTE SUB-FAMILY C"/>
    <property type="match status" value="1"/>
</dbReference>
<evidence type="ECO:0000259" key="11">
    <source>
        <dbReference type="PROSITE" id="PS50893"/>
    </source>
</evidence>
<dbReference type="InterPro" id="IPR036640">
    <property type="entry name" value="ABC1_TM_sf"/>
</dbReference>
<feature type="non-terminal residue" evidence="13">
    <location>
        <position position="996"/>
    </location>
</feature>
<dbReference type="InterPro" id="IPR003593">
    <property type="entry name" value="AAA+_ATPase"/>
</dbReference>
<dbReference type="PROSITE" id="PS00211">
    <property type="entry name" value="ABC_TRANSPORTER_1"/>
    <property type="match status" value="1"/>
</dbReference>
<keyword evidence="8 10" id="KW-1133">Transmembrane helix</keyword>
<reference evidence="13" key="1">
    <citation type="submission" date="2020-11" db="EMBL/GenBank/DDBJ databases">
        <authorList>
            <person name="Tran Van P."/>
        </authorList>
    </citation>
    <scope>NUCLEOTIDE SEQUENCE</scope>
</reference>
<dbReference type="FunFam" id="1.20.1560.10:FF:000014">
    <property type="entry name" value="Multidrug resistance-associated protein member 4"/>
    <property type="match status" value="1"/>
</dbReference>
<evidence type="ECO:0000256" key="3">
    <source>
        <dbReference type="ARBA" id="ARBA00022448"/>
    </source>
</evidence>
<dbReference type="SMART" id="SM00382">
    <property type="entry name" value="AAA"/>
    <property type="match status" value="2"/>
</dbReference>
<evidence type="ECO:0000256" key="1">
    <source>
        <dbReference type="ARBA" id="ARBA00004141"/>
    </source>
</evidence>
<keyword evidence="6" id="KW-0547">Nucleotide-binding</keyword>
<dbReference type="OrthoDB" id="6510208at2759"/>
<dbReference type="PROSITE" id="PS50929">
    <property type="entry name" value="ABC_TM1F"/>
    <property type="match status" value="2"/>
</dbReference>
<dbReference type="SUPFAM" id="SSF52540">
    <property type="entry name" value="P-loop containing nucleoside triphosphate hydrolases"/>
    <property type="match status" value="2"/>
</dbReference>
<comment type="subcellular location">
    <subcellularLocation>
        <location evidence="1">Membrane</location>
        <topology evidence="1">Multi-pass membrane protein</topology>
    </subcellularLocation>
</comment>
<feature type="domain" description="ABC transmembrane type-1" evidence="12">
    <location>
        <begin position="1"/>
        <end position="102"/>
    </location>
</feature>
<evidence type="ECO:0000256" key="8">
    <source>
        <dbReference type="ARBA" id="ARBA00022989"/>
    </source>
</evidence>
<dbReference type="EMBL" id="OC870681">
    <property type="protein sequence ID" value="CAD7635139.1"/>
    <property type="molecule type" value="Genomic_DNA"/>
</dbReference>
<dbReference type="AlphaFoldDB" id="A0A7R9L576"/>
<dbReference type="InterPro" id="IPR050173">
    <property type="entry name" value="ABC_transporter_C-like"/>
</dbReference>
<feature type="domain" description="ABC transmembrane type-1" evidence="12">
    <location>
        <begin position="553"/>
        <end position="788"/>
    </location>
</feature>
<feature type="transmembrane region" description="Helical" evidence="10">
    <location>
        <begin position="638"/>
        <end position="666"/>
    </location>
</feature>
<sequence>MNEIIKGMRVIKMYAWERHFNALISEARRKEMSQIRKSTVLKALNNSISMISPRAIIFAIFIVHVLTTGHLGAESVFVTMNIFNALRFTMTFAFPQSVALAAELYVSCKRIQVSVHPYYFNTHVLLIVLLSSTVPQKYLLLEEVRDRQYITHQMTGDGKDPDIDAKVPLISDHQNDGHLDNHHNEDCSVSVRNMSAAWDPTLENPTLKGITVSLAPGELLAVIGPVGSGKSSFLMSLLDEIEVTAGHASSSFLMSLLDEIEVTAGHASVRGSVAYAAQESWSFNSSIVDNITFGKPFDAKRFREVIAVCAMKRDLKLFPFAEKTLVGERGVSLSGGQKARITLARALYNDADVYLLDDPLSAVDSEVANHIFEKCISEYLRQKTVILVTHQIQFIRKASKILVMKEGQPVAVGSYRQLMDSGIDFMSLIKEEKSIEQNVVNEEVMVKSPIAEQFRTRTISVMSAHSEMAEEFTDQKVDEETKAMGGINARVYWDYIKAGAGPVLLTFSLASTLVSQGLQHYSDVWLSEWANREDAVKNKTAGGDGERDESHNVMVYSILIATIFVTLLVRSGTWFVMCIQASVNLHNSIFFRLMRTPIAFFDNNPVGRILNRFTKDIGVVDEQLPAVSYDLNLIFTQIIGSVVVVALVNPYLIIPAIFLLALIWIIRWVYLKTGRDFKRYEGMARSPLYNHMTTTLSGLSTIRAFKAQEVFRQQYYVYQNDHTSAYFMCVTMDWICVSYVFFVALFLMVFHKGIAYLESGSAGLALTMALGLTGMTQWGVRQSAELENQMTSVERIVEYSGLESEPELESAVRPAPEWPQTGRIQLVDVCLTYENQSKPTLHGLNCVFKGGEKVGIVGRTGAGKSSILAALFRMHDIDGQILIDGVDYKSVGLHDLRRRMSIIPQDPIAFIGSLRKNLDPFDEHREDRLWAALEEVQLRQAVLDMPAQLDYQLTEGGGNLSAGQRQLICLARAILRGNRILVLDEATANVDHETDA</sequence>
<keyword evidence="5" id="KW-0677">Repeat</keyword>
<dbReference type="InterPro" id="IPR027417">
    <property type="entry name" value="P-loop_NTPase"/>
</dbReference>
<dbReference type="Pfam" id="PF00664">
    <property type="entry name" value="ABC_membrane"/>
    <property type="match status" value="2"/>
</dbReference>
<evidence type="ECO:0000256" key="6">
    <source>
        <dbReference type="ARBA" id="ARBA00022741"/>
    </source>
</evidence>
<evidence type="ECO:0000256" key="9">
    <source>
        <dbReference type="ARBA" id="ARBA00023136"/>
    </source>
</evidence>
<comment type="similarity">
    <text evidence="2">Belongs to the ABC transporter superfamily. ABCC family. Conjugate transporter (TC 3.A.1.208) subfamily.</text>
</comment>
<dbReference type="InterPro" id="IPR011527">
    <property type="entry name" value="ABC1_TM_dom"/>
</dbReference>
<feature type="transmembrane region" description="Helical" evidence="10">
    <location>
        <begin position="725"/>
        <end position="750"/>
    </location>
</feature>
<evidence type="ECO:0000256" key="4">
    <source>
        <dbReference type="ARBA" id="ARBA00022692"/>
    </source>
</evidence>
<accession>A0A7R9L576</accession>
<proteinExistence type="inferred from homology"/>
<organism evidence="13">
    <name type="scientific">Medioppia subpectinata</name>
    <dbReference type="NCBI Taxonomy" id="1979941"/>
    <lineage>
        <taxon>Eukaryota</taxon>
        <taxon>Metazoa</taxon>
        <taxon>Ecdysozoa</taxon>
        <taxon>Arthropoda</taxon>
        <taxon>Chelicerata</taxon>
        <taxon>Arachnida</taxon>
        <taxon>Acari</taxon>
        <taxon>Acariformes</taxon>
        <taxon>Sarcoptiformes</taxon>
        <taxon>Oribatida</taxon>
        <taxon>Brachypylina</taxon>
        <taxon>Oppioidea</taxon>
        <taxon>Oppiidae</taxon>
        <taxon>Medioppia</taxon>
    </lineage>
</organism>
<dbReference type="Gene3D" id="3.40.50.300">
    <property type="entry name" value="P-loop containing nucleotide triphosphate hydrolases"/>
    <property type="match status" value="2"/>
</dbReference>
<evidence type="ECO:0000313" key="14">
    <source>
        <dbReference type="Proteomes" id="UP000759131"/>
    </source>
</evidence>
<gene>
    <name evidence="13" type="ORF">OSB1V03_LOCUS15531</name>
</gene>
<feature type="transmembrane region" description="Helical" evidence="10">
    <location>
        <begin position="553"/>
        <end position="569"/>
    </location>
</feature>
<keyword evidence="14" id="KW-1185">Reference proteome</keyword>